<dbReference type="PROSITE" id="PS50113">
    <property type="entry name" value="PAC"/>
    <property type="match status" value="2"/>
</dbReference>
<dbReference type="Pfam" id="PF08448">
    <property type="entry name" value="PAS_4"/>
    <property type="match status" value="2"/>
</dbReference>
<keyword evidence="3 4" id="KW-0597">Phosphoprotein</keyword>
<name>A0ABS0Y8X2_9BACT</name>
<feature type="transmembrane region" description="Helical" evidence="5">
    <location>
        <begin position="77"/>
        <end position="97"/>
    </location>
</feature>
<dbReference type="InterPro" id="IPR000700">
    <property type="entry name" value="PAS-assoc_C"/>
</dbReference>
<evidence type="ECO:0000259" key="6">
    <source>
        <dbReference type="PROSITE" id="PS50109"/>
    </source>
</evidence>
<dbReference type="PROSITE" id="PS50110">
    <property type="entry name" value="RESPONSE_REGULATORY"/>
    <property type="match status" value="1"/>
</dbReference>
<keyword evidence="5" id="KW-0812">Transmembrane</keyword>
<feature type="transmembrane region" description="Helical" evidence="5">
    <location>
        <begin position="117"/>
        <end position="135"/>
    </location>
</feature>
<dbReference type="Gene3D" id="3.40.50.2300">
    <property type="match status" value="1"/>
</dbReference>
<comment type="catalytic activity">
    <reaction evidence="1">
        <text>ATP + protein L-histidine = ADP + protein N-phospho-L-histidine.</text>
        <dbReference type="EC" id="2.7.13.3"/>
    </reaction>
</comment>
<sequence>MPHGEVRSSWQLALPVLAIAAGIPFLLLELFGSTLYVVLDVPAYLTFHNTVEIFSVMVSLSIFGVGWFSYNQSRDRHTLFLAVAFLGIGLMDFMHTLAYTGMPPLITPNTPNKSTQFWIAVRLFSAASFLASAFVDERCRCRWLGRLPLLAGVLCITAISFWVIVFRPDLVPDTFVAGVGLTPFKKGSELVIIALLVLAAIAYLKRLTASRDRIYLYYLSAFILCIVSELTFTVYKSVFDSYNVLGHLYKLFAFMLIYRGIFAAAIKRPYRQLHQALGELRHTNDLLVAIMDSIPHCIFWKDCRSVYLGCNREFARSAGLADPAEIVGKCDYDLPWSREESEGYRADDREVMSKNQAKMHIIENLTQVDGSVIWIDTSKMPLTDEDGAVRGVLGIYEDITERKLAEERLSETLQFNEEIVNSAREGIIVYDRELRYLVWNPYMEEISGTPASEVLGRRPAEVFPWLADTDQVRRLELLVAGGAPTMVEFCGRHVSGRALWLSDASAPLKSSSGEIIGVIGTVRDITERRVIEEQLRQAQKLESVGRLAGGVAHDFNNKLTVIMGCAELAARQTREASLLEHLRLIVKAAEQSRDITRQLLAFSRQQVVTPRIVQVNAMLVELKKSLGRLIGEDVSIVLAPGEQLWNICIDPVQLDQIVMNLVVNARDAMPQGGTITIETANEQFAAPPPLYPEAAPGAYVRITCRDTGVGMDSETRAHVFEPFYTTKEQGKGTGLGLATVYGIVRQNGGFIGLETAPGSGSVFSIWLPRCVGGDEDQEPQRPATPERGAGTVLLVEDEDMVRELTASILESIGYRCLATADPREALEVAANPEVVIDLVLTDVVMPGMRGPEMMQRMRLQRPEMKCIYMSGFTDDILAEADGNWEGGAFLKKPFQMEELARLVQSVLGAQPR</sequence>
<evidence type="ECO:0000259" key="7">
    <source>
        <dbReference type="PROSITE" id="PS50110"/>
    </source>
</evidence>
<gene>
    <name evidence="10" type="ORF">JFN91_00815</name>
</gene>
<dbReference type="PANTHER" id="PTHR43065">
    <property type="entry name" value="SENSOR HISTIDINE KINASE"/>
    <property type="match status" value="1"/>
</dbReference>
<dbReference type="InterPro" id="IPR013656">
    <property type="entry name" value="PAS_4"/>
</dbReference>
<evidence type="ECO:0000259" key="8">
    <source>
        <dbReference type="PROSITE" id="PS50112"/>
    </source>
</evidence>
<feature type="transmembrane region" description="Helical" evidence="5">
    <location>
        <begin position="187"/>
        <end position="204"/>
    </location>
</feature>
<feature type="domain" description="PAC" evidence="9">
    <location>
        <begin position="485"/>
        <end position="537"/>
    </location>
</feature>
<dbReference type="Gene3D" id="3.30.565.10">
    <property type="entry name" value="Histidine kinase-like ATPase, C-terminal domain"/>
    <property type="match status" value="1"/>
</dbReference>
<comment type="caution">
    <text evidence="10">The sequence shown here is derived from an EMBL/GenBank/DDBJ whole genome shotgun (WGS) entry which is preliminary data.</text>
</comment>
<dbReference type="Gene3D" id="3.30.450.20">
    <property type="entry name" value="PAS domain"/>
    <property type="match status" value="2"/>
</dbReference>
<dbReference type="SUPFAM" id="SSF47384">
    <property type="entry name" value="Homodimeric domain of signal transducing histidine kinase"/>
    <property type="match status" value="1"/>
</dbReference>
<dbReference type="Pfam" id="PF00512">
    <property type="entry name" value="HisKA"/>
    <property type="match status" value="1"/>
</dbReference>
<organism evidence="10 11">
    <name type="scientific">Geomonas anaerohicana</name>
    <dbReference type="NCBI Taxonomy" id="2798583"/>
    <lineage>
        <taxon>Bacteria</taxon>
        <taxon>Pseudomonadati</taxon>
        <taxon>Thermodesulfobacteriota</taxon>
        <taxon>Desulfuromonadia</taxon>
        <taxon>Geobacterales</taxon>
        <taxon>Geobacteraceae</taxon>
        <taxon>Geomonas</taxon>
    </lineage>
</organism>
<keyword evidence="5" id="KW-0472">Membrane</keyword>
<dbReference type="SMART" id="SM00448">
    <property type="entry name" value="REC"/>
    <property type="match status" value="1"/>
</dbReference>
<dbReference type="InterPro" id="IPR003661">
    <property type="entry name" value="HisK_dim/P_dom"/>
</dbReference>
<accession>A0ABS0Y8X2</accession>
<dbReference type="Proteomes" id="UP000614714">
    <property type="component" value="Unassembled WGS sequence"/>
</dbReference>
<dbReference type="InterPro" id="IPR035965">
    <property type="entry name" value="PAS-like_dom_sf"/>
</dbReference>
<feature type="domain" description="PAC" evidence="9">
    <location>
        <begin position="355"/>
        <end position="411"/>
    </location>
</feature>
<dbReference type="InterPro" id="IPR003594">
    <property type="entry name" value="HATPase_dom"/>
</dbReference>
<evidence type="ECO:0000256" key="1">
    <source>
        <dbReference type="ARBA" id="ARBA00000085"/>
    </source>
</evidence>
<keyword evidence="11" id="KW-1185">Reference proteome</keyword>
<dbReference type="Pfam" id="PF02518">
    <property type="entry name" value="HATPase_c"/>
    <property type="match status" value="1"/>
</dbReference>
<protein>
    <recommendedName>
        <fullName evidence="2">histidine kinase</fullName>
        <ecNumber evidence="2">2.7.13.3</ecNumber>
    </recommendedName>
</protein>
<evidence type="ECO:0000256" key="5">
    <source>
        <dbReference type="SAM" id="Phobius"/>
    </source>
</evidence>
<dbReference type="RefSeq" id="WP_199387329.1">
    <property type="nucleotide sequence ID" value="NZ_JAEMHL010000001.1"/>
</dbReference>
<dbReference type="InterPro" id="IPR004358">
    <property type="entry name" value="Sig_transdc_His_kin-like_C"/>
</dbReference>
<feature type="transmembrane region" description="Helical" evidence="5">
    <location>
        <begin position="216"/>
        <end position="235"/>
    </location>
</feature>
<dbReference type="Pfam" id="PF17159">
    <property type="entry name" value="MASE3"/>
    <property type="match status" value="1"/>
</dbReference>
<evidence type="ECO:0000313" key="10">
    <source>
        <dbReference type="EMBL" id="MBJ6748747.1"/>
    </source>
</evidence>
<dbReference type="EC" id="2.7.13.3" evidence="2"/>
<dbReference type="InterPro" id="IPR036097">
    <property type="entry name" value="HisK_dim/P_sf"/>
</dbReference>
<dbReference type="EMBL" id="JAEMHL010000001">
    <property type="protein sequence ID" value="MBJ6748747.1"/>
    <property type="molecule type" value="Genomic_DNA"/>
</dbReference>
<dbReference type="InterPro" id="IPR011006">
    <property type="entry name" value="CheY-like_superfamily"/>
</dbReference>
<reference evidence="10 11" key="1">
    <citation type="submission" date="2020-12" db="EMBL/GenBank/DDBJ databases">
        <title>Geomonas sp. Red421, isolated from paddy soil.</title>
        <authorList>
            <person name="Xu Z."/>
            <person name="Zhang Z."/>
            <person name="Masuda Y."/>
            <person name="Itoh H."/>
            <person name="Senoo K."/>
        </authorList>
    </citation>
    <scope>NUCLEOTIDE SEQUENCE [LARGE SCALE GENOMIC DNA]</scope>
    <source>
        <strain evidence="10 11">Red421</strain>
    </source>
</reference>
<dbReference type="InterPro" id="IPR036890">
    <property type="entry name" value="HATPase_C_sf"/>
</dbReference>
<feature type="domain" description="Response regulatory" evidence="7">
    <location>
        <begin position="791"/>
        <end position="907"/>
    </location>
</feature>
<feature type="transmembrane region" description="Helical" evidence="5">
    <location>
        <begin position="12"/>
        <end position="39"/>
    </location>
</feature>
<evidence type="ECO:0000313" key="11">
    <source>
        <dbReference type="Proteomes" id="UP000614714"/>
    </source>
</evidence>
<dbReference type="InterPro" id="IPR001789">
    <property type="entry name" value="Sig_transdc_resp-reg_receiver"/>
</dbReference>
<dbReference type="CDD" id="cd00130">
    <property type="entry name" value="PAS"/>
    <property type="match status" value="1"/>
</dbReference>
<feature type="transmembrane region" description="Helical" evidence="5">
    <location>
        <begin position="147"/>
        <end position="167"/>
    </location>
</feature>
<dbReference type="PANTHER" id="PTHR43065:SF42">
    <property type="entry name" value="TWO-COMPONENT SENSOR PPRA"/>
    <property type="match status" value="1"/>
</dbReference>
<proteinExistence type="predicted"/>
<dbReference type="NCBIfam" id="TIGR00229">
    <property type="entry name" value="sensory_box"/>
    <property type="match status" value="2"/>
</dbReference>
<dbReference type="SMART" id="SM00091">
    <property type="entry name" value="PAS"/>
    <property type="match status" value="1"/>
</dbReference>
<evidence type="ECO:0000256" key="4">
    <source>
        <dbReference type="PROSITE-ProRule" id="PRU00169"/>
    </source>
</evidence>
<keyword evidence="5" id="KW-1133">Transmembrane helix</keyword>
<dbReference type="SUPFAM" id="SSF52172">
    <property type="entry name" value="CheY-like"/>
    <property type="match status" value="1"/>
</dbReference>
<dbReference type="PROSITE" id="PS50112">
    <property type="entry name" value="PAS"/>
    <property type="match status" value="1"/>
</dbReference>
<evidence type="ECO:0000256" key="3">
    <source>
        <dbReference type="ARBA" id="ARBA00022553"/>
    </source>
</evidence>
<dbReference type="InterPro" id="IPR005467">
    <property type="entry name" value="His_kinase_dom"/>
</dbReference>
<dbReference type="SMART" id="SM00086">
    <property type="entry name" value="PAC"/>
    <property type="match status" value="2"/>
</dbReference>
<dbReference type="PRINTS" id="PR00344">
    <property type="entry name" value="BCTRLSENSOR"/>
</dbReference>
<dbReference type="InterPro" id="IPR033425">
    <property type="entry name" value="MASE3"/>
</dbReference>
<dbReference type="Pfam" id="PF00072">
    <property type="entry name" value="Response_reg"/>
    <property type="match status" value="1"/>
</dbReference>
<evidence type="ECO:0000259" key="9">
    <source>
        <dbReference type="PROSITE" id="PS50113"/>
    </source>
</evidence>
<dbReference type="PROSITE" id="PS50109">
    <property type="entry name" value="HIS_KIN"/>
    <property type="match status" value="1"/>
</dbReference>
<feature type="modified residue" description="4-aspartylphosphate" evidence="4">
    <location>
        <position position="842"/>
    </location>
</feature>
<dbReference type="SUPFAM" id="SSF55785">
    <property type="entry name" value="PYP-like sensor domain (PAS domain)"/>
    <property type="match status" value="2"/>
</dbReference>
<evidence type="ECO:0000256" key="2">
    <source>
        <dbReference type="ARBA" id="ARBA00012438"/>
    </source>
</evidence>
<dbReference type="SMART" id="SM00388">
    <property type="entry name" value="HisKA"/>
    <property type="match status" value="1"/>
</dbReference>
<dbReference type="InterPro" id="IPR000014">
    <property type="entry name" value="PAS"/>
</dbReference>
<feature type="domain" description="PAS" evidence="8">
    <location>
        <begin position="412"/>
        <end position="457"/>
    </location>
</feature>
<dbReference type="SUPFAM" id="SSF55874">
    <property type="entry name" value="ATPase domain of HSP90 chaperone/DNA topoisomerase II/histidine kinase"/>
    <property type="match status" value="1"/>
</dbReference>
<feature type="domain" description="Histidine kinase" evidence="6">
    <location>
        <begin position="550"/>
        <end position="771"/>
    </location>
</feature>
<dbReference type="SMART" id="SM00387">
    <property type="entry name" value="HATPase_c"/>
    <property type="match status" value="1"/>
</dbReference>
<feature type="transmembrane region" description="Helical" evidence="5">
    <location>
        <begin position="51"/>
        <end position="70"/>
    </location>
</feature>
<dbReference type="InterPro" id="IPR001610">
    <property type="entry name" value="PAC"/>
</dbReference>
<dbReference type="CDD" id="cd00082">
    <property type="entry name" value="HisKA"/>
    <property type="match status" value="1"/>
</dbReference>
<dbReference type="Gene3D" id="1.10.287.130">
    <property type="match status" value="1"/>
</dbReference>